<gene>
    <name evidence="8" type="ORF">SAMN04488546_1606</name>
</gene>
<evidence type="ECO:0000256" key="1">
    <source>
        <dbReference type="ARBA" id="ARBA00004651"/>
    </source>
</evidence>
<dbReference type="GO" id="GO:0005886">
    <property type="term" value="C:plasma membrane"/>
    <property type="evidence" value="ECO:0007669"/>
    <property type="project" value="UniProtKB-SubCell"/>
</dbReference>
<dbReference type="RefSeq" id="WP_091441991.1">
    <property type="nucleotide sequence ID" value="NZ_FOIE01000003.1"/>
</dbReference>
<feature type="transmembrane region" description="Helical" evidence="7">
    <location>
        <begin position="67"/>
        <end position="86"/>
    </location>
</feature>
<feature type="transmembrane region" description="Helical" evidence="7">
    <location>
        <begin position="322"/>
        <end position="340"/>
    </location>
</feature>
<keyword evidence="4 7" id="KW-1133">Transmembrane helix</keyword>
<dbReference type="Proteomes" id="UP000198507">
    <property type="component" value="Unassembled WGS sequence"/>
</dbReference>
<feature type="transmembrane region" description="Helical" evidence="7">
    <location>
        <begin position="92"/>
        <end position="110"/>
    </location>
</feature>
<dbReference type="PANTHER" id="PTHR32196:SF72">
    <property type="entry name" value="RIBOSE IMPORT PERMEASE PROTEIN RBSC"/>
    <property type="match status" value="1"/>
</dbReference>
<feature type="transmembrane region" description="Helical" evidence="7">
    <location>
        <begin position="117"/>
        <end position="140"/>
    </location>
</feature>
<dbReference type="OrthoDB" id="9808136at2"/>
<dbReference type="CDD" id="cd06579">
    <property type="entry name" value="TM_PBP1_transp_AraH_like"/>
    <property type="match status" value="1"/>
</dbReference>
<evidence type="ECO:0000256" key="7">
    <source>
        <dbReference type="SAM" id="Phobius"/>
    </source>
</evidence>
<evidence type="ECO:0000256" key="4">
    <source>
        <dbReference type="ARBA" id="ARBA00022989"/>
    </source>
</evidence>
<keyword evidence="9" id="KW-1185">Reference proteome</keyword>
<comment type="subcellular location">
    <subcellularLocation>
        <location evidence="1">Cell membrane</location>
        <topology evidence="1">Multi-pass membrane protein</topology>
    </subcellularLocation>
</comment>
<accession>A0A1I0CIN4</accession>
<feature type="compositionally biased region" description="Gly residues" evidence="6">
    <location>
        <begin position="367"/>
        <end position="377"/>
    </location>
</feature>
<dbReference type="InterPro" id="IPR001851">
    <property type="entry name" value="ABC_transp_permease"/>
</dbReference>
<sequence length="388" mass="38751">MSSTTATTGTDAPQQPSGAAARRGGSGFLAGPIGRNLGLVVALAVLCIVGTATAPDRFLAIDNVLTILRLAAVIGVVSIGMTFVIIGGGIDLSVGAIVALSSVWATTLATQAMAADVHWIVMVVTALLVGAGCGLVNGIVIAYGKLVAFIATLAMLAAARGLAEIIANRRTQIVQDRDFLAFFSGDVLGVPTLVVIFALVAVAGWVLLNRTTFGRRTFAVGGNAEAARLAGIRVQRHTMWLYVLSGVTCGIAAVMLMARTTTGSSTHGTLYELDAIAAVVIGGTLLIGGRGTIVGTVLGVLIFTTLGNVFTLNNLSSSAQAVARGVIIVVAVLLQMRLATGSFSLGRLGRGAGTGSPPAPAGAAGTVSGGATPGGPGGPAPGATTDRP</sequence>
<feature type="transmembrane region" description="Helical" evidence="7">
    <location>
        <begin position="293"/>
        <end position="310"/>
    </location>
</feature>
<evidence type="ECO:0000256" key="5">
    <source>
        <dbReference type="ARBA" id="ARBA00023136"/>
    </source>
</evidence>
<dbReference type="Pfam" id="PF02653">
    <property type="entry name" value="BPD_transp_2"/>
    <property type="match status" value="1"/>
</dbReference>
<evidence type="ECO:0000256" key="3">
    <source>
        <dbReference type="ARBA" id="ARBA00022692"/>
    </source>
</evidence>
<protein>
    <submittedName>
        <fullName evidence="8">Monosaccharide ABC transporter membrane protein, CUT2 family</fullName>
    </submittedName>
</protein>
<feature type="transmembrane region" description="Helical" evidence="7">
    <location>
        <begin position="239"/>
        <end position="258"/>
    </location>
</feature>
<proteinExistence type="predicted"/>
<dbReference type="EMBL" id="FOIE01000003">
    <property type="protein sequence ID" value="SET19422.1"/>
    <property type="molecule type" value="Genomic_DNA"/>
</dbReference>
<feature type="compositionally biased region" description="Polar residues" evidence="6">
    <location>
        <begin position="1"/>
        <end position="16"/>
    </location>
</feature>
<feature type="transmembrane region" description="Helical" evidence="7">
    <location>
        <begin position="146"/>
        <end position="167"/>
    </location>
</feature>
<feature type="transmembrane region" description="Helical" evidence="7">
    <location>
        <begin position="37"/>
        <end position="55"/>
    </location>
</feature>
<dbReference type="AlphaFoldDB" id="A0A1I0CIN4"/>
<evidence type="ECO:0000256" key="6">
    <source>
        <dbReference type="SAM" id="MobiDB-lite"/>
    </source>
</evidence>
<reference evidence="9" key="1">
    <citation type="submission" date="2016-10" db="EMBL/GenBank/DDBJ databases">
        <authorList>
            <person name="Varghese N."/>
            <person name="Submissions S."/>
        </authorList>
    </citation>
    <scope>NUCLEOTIDE SEQUENCE [LARGE SCALE GENOMIC DNA]</scope>
    <source>
        <strain evidence="9">DSM 44209</strain>
    </source>
</reference>
<organism evidence="8 9">
    <name type="scientific">Geodermatophilus poikilotrophus</name>
    <dbReference type="NCBI Taxonomy" id="1333667"/>
    <lineage>
        <taxon>Bacteria</taxon>
        <taxon>Bacillati</taxon>
        <taxon>Actinomycetota</taxon>
        <taxon>Actinomycetes</taxon>
        <taxon>Geodermatophilales</taxon>
        <taxon>Geodermatophilaceae</taxon>
        <taxon>Geodermatophilus</taxon>
    </lineage>
</organism>
<dbReference type="PANTHER" id="PTHR32196">
    <property type="entry name" value="ABC TRANSPORTER PERMEASE PROTEIN YPHD-RELATED-RELATED"/>
    <property type="match status" value="1"/>
</dbReference>
<keyword evidence="5 7" id="KW-0472">Membrane</keyword>
<dbReference type="GO" id="GO:0022857">
    <property type="term" value="F:transmembrane transporter activity"/>
    <property type="evidence" value="ECO:0007669"/>
    <property type="project" value="InterPro"/>
</dbReference>
<feature type="region of interest" description="Disordered" evidence="6">
    <location>
        <begin position="351"/>
        <end position="388"/>
    </location>
</feature>
<keyword evidence="3 7" id="KW-0812">Transmembrane</keyword>
<feature type="transmembrane region" description="Helical" evidence="7">
    <location>
        <begin position="179"/>
        <end position="208"/>
    </location>
</feature>
<feature type="region of interest" description="Disordered" evidence="6">
    <location>
        <begin position="1"/>
        <end position="23"/>
    </location>
</feature>
<keyword evidence="2" id="KW-1003">Cell membrane</keyword>
<evidence type="ECO:0000313" key="9">
    <source>
        <dbReference type="Proteomes" id="UP000198507"/>
    </source>
</evidence>
<evidence type="ECO:0000313" key="8">
    <source>
        <dbReference type="EMBL" id="SET19422.1"/>
    </source>
</evidence>
<name>A0A1I0CIN4_9ACTN</name>
<evidence type="ECO:0000256" key="2">
    <source>
        <dbReference type="ARBA" id="ARBA00022475"/>
    </source>
</evidence>